<dbReference type="Pfam" id="PF13537">
    <property type="entry name" value="GATase_7"/>
    <property type="match status" value="1"/>
</dbReference>
<keyword evidence="7" id="KW-0315">Glutamine amidotransferase</keyword>
<comment type="pathway">
    <text evidence="1">Amino-acid biosynthesis; L-asparagine biosynthesis; L-asparagine from L-aspartate (L-Gln route): step 1/1.</text>
</comment>
<dbReference type="PIRSF" id="PIRSF001589">
    <property type="entry name" value="Asn_synthetase_glu-h"/>
    <property type="match status" value="1"/>
</dbReference>
<organism evidence="10 11">
    <name type="scientific">Bacillus spongiae</name>
    <dbReference type="NCBI Taxonomy" id="2683610"/>
    <lineage>
        <taxon>Bacteria</taxon>
        <taxon>Bacillati</taxon>
        <taxon>Bacillota</taxon>
        <taxon>Bacilli</taxon>
        <taxon>Bacillales</taxon>
        <taxon>Bacillaceae</taxon>
        <taxon>Bacillus</taxon>
    </lineage>
</organism>
<evidence type="ECO:0000256" key="4">
    <source>
        <dbReference type="ARBA" id="ARBA00022741"/>
    </source>
</evidence>
<evidence type="ECO:0000256" key="8">
    <source>
        <dbReference type="ARBA" id="ARBA00048741"/>
    </source>
</evidence>
<reference evidence="10 11" key="1">
    <citation type="journal article" date="2018" name="J. Microbiol.">
        <title>Bacillus spongiae sp. nov., isolated from sponge of Jeju Island.</title>
        <authorList>
            <person name="Lee G.E."/>
            <person name="Im W.T."/>
            <person name="Park J.S."/>
        </authorList>
    </citation>
    <scope>NUCLEOTIDE SEQUENCE [LARGE SCALE GENOMIC DNA]</scope>
    <source>
        <strain evidence="10 11">135PIL107-10</strain>
    </source>
</reference>
<keyword evidence="6" id="KW-0028">Amino-acid biosynthesis</keyword>
<keyword evidence="5" id="KW-0067">ATP-binding</keyword>
<comment type="caution">
    <text evidence="10">The sequence shown here is derived from an EMBL/GenBank/DDBJ whole genome shotgun (WGS) entry which is preliminary data.</text>
</comment>
<dbReference type="EC" id="6.3.5.4" evidence="3"/>
<evidence type="ECO:0000256" key="5">
    <source>
        <dbReference type="ARBA" id="ARBA00022840"/>
    </source>
</evidence>
<dbReference type="InterPro" id="IPR017932">
    <property type="entry name" value="GATase_2_dom"/>
</dbReference>
<dbReference type="SUPFAM" id="SSF52402">
    <property type="entry name" value="Adenine nucleotide alpha hydrolases-like"/>
    <property type="match status" value="1"/>
</dbReference>
<evidence type="ECO:0000256" key="2">
    <source>
        <dbReference type="ARBA" id="ARBA00005752"/>
    </source>
</evidence>
<name>A0ABU8HED9_9BACI</name>
<sequence>MSAITGIYHENSHLLNIEDINKMMVSLEKFPSDDIQVLKMNNLFFGCHAQWITPESVGERLPFFNQEKQLAITADAIIDNRDELFDRLQTDRAIRKGIPDSQLILLAYEKWGEECPNYLIGEYAFMIWDEREKKLFGSRDFAGSRTLYYVYSENCFAFSTTLAPLFELSFVKQQLNEEWIAEFLIIPDMFNTVDTSSTVYKHIQQVPPSHSIAFQDGRMNLKKHTPLQPKERLILQSNEEYEEAFKEIFGRSVADRLRTNRNVGAYLSGGLDSGTVVSFASKELRKENKQIHTFSYVPVKDFEDWTPRSRVADETPFIQTTVKHVGNIQDHYLDFKDRNPFTEIDTWLETVEMPYKFFNNSFWIYGIYEQAAKHDIGMLLNGARGNWTISWGSSIDYYGRLLKKLKLLTFYKEINHYARVKRMGRKQLLKMVTRSAFPIINEWLTLDNQFSFPQFINSDFAKKTNVAQKVREHGIDITGRRIPGASKAREEQFKQLFYWGNGVSDTNLSLRFSLWRRDPTNDLRIIRFCLSLPDSQFVQNGIERSLIRRSTVDYLPDEVRLNHRYRGAQGVDIVHRMMPNWSEFTSELDQLMNDTSISQFIDTKVLRKSLCNVRENPSPDLALHEDFKILMRSLILYRFLKKRT</sequence>
<dbReference type="InterPro" id="IPR014729">
    <property type="entry name" value="Rossmann-like_a/b/a_fold"/>
</dbReference>
<dbReference type="CDD" id="cd00712">
    <property type="entry name" value="AsnB"/>
    <property type="match status" value="1"/>
</dbReference>
<dbReference type="Proteomes" id="UP001312865">
    <property type="component" value="Unassembled WGS sequence"/>
</dbReference>
<dbReference type="Gene3D" id="3.40.50.620">
    <property type="entry name" value="HUPs"/>
    <property type="match status" value="1"/>
</dbReference>
<dbReference type="EMBL" id="JBBAXC010000009">
    <property type="protein sequence ID" value="MEI5907731.1"/>
    <property type="molecule type" value="Genomic_DNA"/>
</dbReference>
<evidence type="ECO:0000256" key="7">
    <source>
        <dbReference type="ARBA" id="ARBA00022962"/>
    </source>
</evidence>
<dbReference type="InterPro" id="IPR006426">
    <property type="entry name" value="Asn_synth_AEB"/>
</dbReference>
<comment type="catalytic activity">
    <reaction evidence="8">
        <text>L-aspartate + L-glutamine + ATP + H2O = L-asparagine + L-glutamate + AMP + diphosphate + H(+)</text>
        <dbReference type="Rhea" id="RHEA:12228"/>
        <dbReference type="ChEBI" id="CHEBI:15377"/>
        <dbReference type="ChEBI" id="CHEBI:15378"/>
        <dbReference type="ChEBI" id="CHEBI:29985"/>
        <dbReference type="ChEBI" id="CHEBI:29991"/>
        <dbReference type="ChEBI" id="CHEBI:30616"/>
        <dbReference type="ChEBI" id="CHEBI:33019"/>
        <dbReference type="ChEBI" id="CHEBI:58048"/>
        <dbReference type="ChEBI" id="CHEBI:58359"/>
        <dbReference type="ChEBI" id="CHEBI:456215"/>
        <dbReference type="EC" id="6.3.5.4"/>
    </reaction>
</comment>
<keyword evidence="4" id="KW-0547">Nucleotide-binding</keyword>
<evidence type="ECO:0000313" key="11">
    <source>
        <dbReference type="Proteomes" id="UP001312865"/>
    </source>
</evidence>
<keyword evidence="6" id="KW-0061">Asparagine biosynthesis</keyword>
<accession>A0ABU8HED9</accession>
<keyword evidence="11" id="KW-1185">Reference proteome</keyword>
<dbReference type="InterPro" id="IPR051786">
    <property type="entry name" value="ASN_synthetase/amidase"/>
</dbReference>
<dbReference type="InterPro" id="IPR033738">
    <property type="entry name" value="AsnB_N"/>
</dbReference>
<feature type="domain" description="Glutamine amidotransferase type-2" evidence="9">
    <location>
        <begin position="2"/>
        <end position="217"/>
    </location>
</feature>
<dbReference type="SUPFAM" id="SSF56235">
    <property type="entry name" value="N-terminal nucleophile aminohydrolases (Ntn hydrolases)"/>
    <property type="match status" value="1"/>
</dbReference>
<dbReference type="PROSITE" id="PS51278">
    <property type="entry name" value="GATASE_TYPE_2"/>
    <property type="match status" value="1"/>
</dbReference>
<dbReference type="Pfam" id="PF00733">
    <property type="entry name" value="Asn_synthase"/>
    <property type="match status" value="1"/>
</dbReference>
<dbReference type="Gene3D" id="3.60.20.10">
    <property type="entry name" value="Glutamine Phosphoribosylpyrophosphate, subunit 1, domain 1"/>
    <property type="match status" value="1"/>
</dbReference>
<protein>
    <recommendedName>
        <fullName evidence="3">asparagine synthase (glutamine-hydrolyzing)</fullName>
        <ecNumber evidence="3">6.3.5.4</ecNumber>
    </recommendedName>
</protein>
<evidence type="ECO:0000313" key="10">
    <source>
        <dbReference type="EMBL" id="MEI5907731.1"/>
    </source>
</evidence>
<dbReference type="InterPro" id="IPR001962">
    <property type="entry name" value="Asn_synthase"/>
</dbReference>
<dbReference type="InterPro" id="IPR029055">
    <property type="entry name" value="Ntn_hydrolases_N"/>
</dbReference>
<dbReference type="RefSeq" id="WP_336587176.1">
    <property type="nucleotide sequence ID" value="NZ_JBBAXC010000009.1"/>
</dbReference>
<evidence type="ECO:0000256" key="3">
    <source>
        <dbReference type="ARBA" id="ARBA00012737"/>
    </source>
</evidence>
<evidence type="ECO:0000256" key="6">
    <source>
        <dbReference type="ARBA" id="ARBA00022888"/>
    </source>
</evidence>
<evidence type="ECO:0000259" key="9">
    <source>
        <dbReference type="PROSITE" id="PS51278"/>
    </source>
</evidence>
<dbReference type="PANTHER" id="PTHR43284">
    <property type="entry name" value="ASPARAGINE SYNTHETASE (GLUTAMINE-HYDROLYZING)"/>
    <property type="match status" value="1"/>
</dbReference>
<comment type="similarity">
    <text evidence="2">Belongs to the asparagine synthetase family.</text>
</comment>
<dbReference type="PANTHER" id="PTHR43284:SF1">
    <property type="entry name" value="ASPARAGINE SYNTHETASE"/>
    <property type="match status" value="1"/>
</dbReference>
<proteinExistence type="inferred from homology"/>
<evidence type="ECO:0000256" key="1">
    <source>
        <dbReference type="ARBA" id="ARBA00005187"/>
    </source>
</evidence>
<gene>
    <name evidence="10" type="ORF">WAK64_11770</name>
</gene>